<keyword evidence="3" id="KW-0251">Elongation factor</keyword>
<protein>
    <submittedName>
        <fullName evidence="3">Putative translation elongation factor-1 alpha</fullName>
    </submittedName>
</protein>
<dbReference type="GO" id="GO:0003746">
    <property type="term" value="F:translation elongation factor activity"/>
    <property type="evidence" value="ECO:0007669"/>
    <property type="project" value="UniProtKB-KW"/>
</dbReference>
<dbReference type="InterPro" id="IPR050100">
    <property type="entry name" value="TRAFAC_GTPase_members"/>
</dbReference>
<sequence>MQRPIAASVENIIIINCQKDTTFKLDTLDFEEPDLLVFIQIVLIDTEQCLADVQLAADEYPLTLILKDIFARSQNTISWHLLMTLIFEFDWIQTRQDPNDPKPDKIQMIPISVFQCDNMLEHSPNMPWFKGNTLFDSLDSLEIPKRPLDKPLRLPIQD</sequence>
<dbReference type="GO" id="GO:0005525">
    <property type="term" value="F:GTP binding"/>
    <property type="evidence" value="ECO:0007669"/>
    <property type="project" value="UniProtKB-KW"/>
</dbReference>
<dbReference type="Proteomes" id="UP000324800">
    <property type="component" value="Unassembled WGS sequence"/>
</dbReference>
<reference evidence="3 4" key="1">
    <citation type="submission" date="2019-03" db="EMBL/GenBank/DDBJ databases">
        <title>Single cell metagenomics reveals metabolic interactions within the superorganism composed of flagellate Streblomastix strix and complex community of Bacteroidetes bacteria on its surface.</title>
        <authorList>
            <person name="Treitli S.C."/>
            <person name="Kolisko M."/>
            <person name="Husnik F."/>
            <person name="Keeling P."/>
            <person name="Hampl V."/>
        </authorList>
    </citation>
    <scope>NUCLEOTIDE SEQUENCE [LARGE SCALE GENOMIC DNA]</scope>
    <source>
        <strain evidence="3">ST1C</strain>
    </source>
</reference>
<keyword evidence="1" id="KW-0547">Nucleotide-binding</keyword>
<accession>A0A5J4R9Q3</accession>
<name>A0A5J4R9Q3_9EUKA</name>
<keyword evidence="2" id="KW-0342">GTP-binding</keyword>
<evidence type="ECO:0000313" key="4">
    <source>
        <dbReference type="Proteomes" id="UP000324800"/>
    </source>
</evidence>
<evidence type="ECO:0000256" key="2">
    <source>
        <dbReference type="ARBA" id="ARBA00023134"/>
    </source>
</evidence>
<dbReference type="Gene3D" id="2.40.30.10">
    <property type="entry name" value="Translation factors"/>
    <property type="match status" value="1"/>
</dbReference>
<gene>
    <name evidence="3" type="ORF">EZS28_053500</name>
</gene>
<dbReference type="InterPro" id="IPR027417">
    <property type="entry name" value="P-loop_NTPase"/>
</dbReference>
<dbReference type="EMBL" id="SNRW01042834">
    <property type="protein sequence ID" value="KAA6330442.1"/>
    <property type="molecule type" value="Genomic_DNA"/>
</dbReference>
<evidence type="ECO:0000313" key="3">
    <source>
        <dbReference type="EMBL" id="KAA6330442.1"/>
    </source>
</evidence>
<dbReference type="PANTHER" id="PTHR23115">
    <property type="entry name" value="TRANSLATION FACTOR"/>
    <property type="match status" value="1"/>
</dbReference>
<dbReference type="AlphaFoldDB" id="A0A5J4R9Q3"/>
<dbReference type="OrthoDB" id="10259368at2759"/>
<evidence type="ECO:0000256" key="1">
    <source>
        <dbReference type="ARBA" id="ARBA00022741"/>
    </source>
</evidence>
<dbReference type="Gene3D" id="3.40.50.300">
    <property type="entry name" value="P-loop containing nucleotide triphosphate hydrolases"/>
    <property type="match status" value="1"/>
</dbReference>
<proteinExistence type="predicted"/>
<feature type="non-terminal residue" evidence="3">
    <location>
        <position position="158"/>
    </location>
</feature>
<keyword evidence="3" id="KW-0648">Protein biosynthesis</keyword>
<organism evidence="3 4">
    <name type="scientific">Streblomastix strix</name>
    <dbReference type="NCBI Taxonomy" id="222440"/>
    <lineage>
        <taxon>Eukaryota</taxon>
        <taxon>Metamonada</taxon>
        <taxon>Preaxostyla</taxon>
        <taxon>Oxymonadida</taxon>
        <taxon>Streblomastigidae</taxon>
        <taxon>Streblomastix</taxon>
    </lineage>
</organism>
<comment type="caution">
    <text evidence="3">The sequence shown here is derived from an EMBL/GenBank/DDBJ whole genome shotgun (WGS) entry which is preliminary data.</text>
</comment>